<sequence length="271" mass="30861">MMQRLFNKAMYRQFRIGVFLAVIGVANAHAEGWLNRDNMLPVDDNARLSVGLNASYNQLGYDKDSTVTVLPQAFYDNNRVYLEGSEAGVYAYKDAANEWRVSLAYDGRSFDPDDANNDALRKLDQRKWSALAGTSYMRITPYGGLKAQVETDILGRSKGTRVRLSHLSRFRLLDERLTVYPEIGLLWGSEDYNQYYYGVSQKESARSGLPAYDADSSVRPFANISASYRVNPRWRVFISEGLERMSDAQKDSPLVDGSWDSRTRIGFNYQF</sequence>
<dbReference type="Proteomes" id="UP000255193">
    <property type="component" value="Unassembled WGS sequence"/>
</dbReference>
<protein>
    <submittedName>
        <fullName evidence="6">MltA-interacting protein</fullName>
    </submittedName>
</protein>
<comment type="subcellular location">
    <subcellularLocation>
        <location evidence="1">Cell outer membrane</location>
    </subcellularLocation>
</comment>
<evidence type="ECO:0000256" key="2">
    <source>
        <dbReference type="ARBA" id="ARBA00005722"/>
    </source>
</evidence>
<organism evidence="6 7">
    <name type="scientific">Faucicola atlantae</name>
    <dbReference type="NCBI Taxonomy" id="34059"/>
    <lineage>
        <taxon>Bacteria</taxon>
        <taxon>Pseudomonadati</taxon>
        <taxon>Pseudomonadota</taxon>
        <taxon>Gammaproteobacteria</taxon>
        <taxon>Moraxellales</taxon>
        <taxon>Moraxellaceae</taxon>
        <taxon>Faucicola</taxon>
    </lineage>
</organism>
<evidence type="ECO:0000256" key="5">
    <source>
        <dbReference type="ARBA" id="ARBA00023237"/>
    </source>
</evidence>
<dbReference type="RefSeq" id="WP_067055074.1">
    <property type="nucleotide sequence ID" value="NZ_MXAO01000053.1"/>
</dbReference>
<proteinExistence type="inferred from homology"/>
<dbReference type="GO" id="GO:0009279">
    <property type="term" value="C:cell outer membrane"/>
    <property type="evidence" value="ECO:0007669"/>
    <property type="project" value="UniProtKB-SubCell"/>
</dbReference>
<dbReference type="PANTHER" id="PTHR38776:SF1">
    <property type="entry name" value="MLTA-INTERACTING PROTEIN-RELATED"/>
    <property type="match status" value="1"/>
</dbReference>
<keyword evidence="3" id="KW-0732">Signal</keyword>
<gene>
    <name evidence="6" type="primary">mipA</name>
    <name evidence="6" type="ORF">NCTC11091_01166</name>
</gene>
<reference evidence="6 7" key="1">
    <citation type="submission" date="2018-06" db="EMBL/GenBank/DDBJ databases">
        <authorList>
            <consortium name="Pathogen Informatics"/>
            <person name="Doyle S."/>
        </authorList>
    </citation>
    <scope>NUCLEOTIDE SEQUENCE [LARGE SCALE GENOMIC DNA]</scope>
    <source>
        <strain evidence="6 7">NCTC11091</strain>
    </source>
</reference>
<dbReference type="PANTHER" id="PTHR38776">
    <property type="entry name" value="MLTA-INTERACTING PROTEIN-RELATED"/>
    <property type="match status" value="1"/>
</dbReference>
<name>A0A378Q3V3_9GAMM</name>
<evidence type="ECO:0000313" key="7">
    <source>
        <dbReference type="Proteomes" id="UP000255193"/>
    </source>
</evidence>
<keyword evidence="5" id="KW-0998">Cell outer membrane</keyword>
<evidence type="ECO:0000256" key="1">
    <source>
        <dbReference type="ARBA" id="ARBA00004442"/>
    </source>
</evidence>
<dbReference type="GO" id="GO:0009252">
    <property type="term" value="P:peptidoglycan biosynthetic process"/>
    <property type="evidence" value="ECO:0007669"/>
    <property type="project" value="TreeGrafter"/>
</dbReference>
<accession>A0A378Q3V3</accession>
<keyword evidence="4" id="KW-0472">Membrane</keyword>
<dbReference type="Pfam" id="PF06629">
    <property type="entry name" value="MipA"/>
    <property type="match status" value="1"/>
</dbReference>
<evidence type="ECO:0000313" key="6">
    <source>
        <dbReference type="EMBL" id="STY95372.1"/>
    </source>
</evidence>
<dbReference type="InterPro" id="IPR010583">
    <property type="entry name" value="MipA"/>
</dbReference>
<evidence type="ECO:0000256" key="4">
    <source>
        <dbReference type="ARBA" id="ARBA00023136"/>
    </source>
</evidence>
<dbReference type="AlphaFoldDB" id="A0A378Q3V3"/>
<dbReference type="EMBL" id="UGQA01000001">
    <property type="protein sequence ID" value="STY95372.1"/>
    <property type="molecule type" value="Genomic_DNA"/>
</dbReference>
<comment type="similarity">
    <text evidence="2">Belongs to the MipA/OmpV family.</text>
</comment>
<evidence type="ECO:0000256" key="3">
    <source>
        <dbReference type="ARBA" id="ARBA00022729"/>
    </source>
</evidence>